<sequence>MKVFTQSVNFNADKELILFVEKKVESLVKFHDKIVDAEVFLKVQNTSDKENKITEIKINIPGSELIVKRETKTFEEGVNSAVDNLKRQLKRSKEKHRDSLIS</sequence>
<dbReference type="OrthoDB" id="9808702at2"/>
<dbReference type="AlphaFoldDB" id="A0A5S3NDY3"/>
<organism evidence="1 2">
    <name type="scientific">Polaribacter aestuariivivens</name>
    <dbReference type="NCBI Taxonomy" id="2304626"/>
    <lineage>
        <taxon>Bacteria</taxon>
        <taxon>Pseudomonadati</taxon>
        <taxon>Bacteroidota</taxon>
        <taxon>Flavobacteriia</taxon>
        <taxon>Flavobacteriales</taxon>
        <taxon>Flavobacteriaceae</taxon>
    </lineage>
</organism>
<dbReference type="InterPro" id="IPR003489">
    <property type="entry name" value="RHF/RaiA"/>
</dbReference>
<evidence type="ECO:0000313" key="2">
    <source>
        <dbReference type="Proteomes" id="UP000307140"/>
    </source>
</evidence>
<accession>A0A5S3NDY3</accession>
<proteinExistence type="predicted"/>
<name>A0A5S3NDY3_9FLAO</name>
<protein>
    <submittedName>
        <fullName evidence="1">Ribosome-associated translation inhibitor RaiA</fullName>
    </submittedName>
</protein>
<comment type="caution">
    <text evidence="1">The sequence shown here is derived from an EMBL/GenBank/DDBJ whole genome shotgun (WGS) entry which is preliminary data.</text>
</comment>
<dbReference type="Gene3D" id="3.30.160.100">
    <property type="entry name" value="Ribosome hibernation promotion factor-like"/>
    <property type="match status" value="1"/>
</dbReference>
<evidence type="ECO:0000313" key="1">
    <source>
        <dbReference type="EMBL" id="TMM31949.1"/>
    </source>
</evidence>
<dbReference type="SUPFAM" id="SSF69754">
    <property type="entry name" value="Ribosome binding protein Y (YfiA homologue)"/>
    <property type="match status" value="1"/>
</dbReference>
<gene>
    <name evidence="1" type="primary">raiA</name>
    <name evidence="1" type="ORF">FDT66_00350</name>
</gene>
<dbReference type="CDD" id="cd00552">
    <property type="entry name" value="RaiA"/>
    <property type="match status" value="1"/>
</dbReference>
<dbReference type="RefSeq" id="WP_138534163.1">
    <property type="nucleotide sequence ID" value="NZ_CBDUES010000007.1"/>
</dbReference>
<dbReference type="NCBIfam" id="TIGR00741">
    <property type="entry name" value="yfiA"/>
    <property type="match status" value="1"/>
</dbReference>
<dbReference type="InterPro" id="IPR036567">
    <property type="entry name" value="RHF-like"/>
</dbReference>
<dbReference type="EMBL" id="VANR01000001">
    <property type="protein sequence ID" value="TMM31949.1"/>
    <property type="molecule type" value="Genomic_DNA"/>
</dbReference>
<keyword evidence="2" id="KW-1185">Reference proteome</keyword>
<dbReference type="Pfam" id="PF02482">
    <property type="entry name" value="Ribosomal_S30AE"/>
    <property type="match status" value="1"/>
</dbReference>
<reference evidence="1 2" key="1">
    <citation type="submission" date="2019-05" db="EMBL/GenBank/DDBJ databases">
        <title>Polaribacter aestuariivivens sp. nov., isolated from a tidal flat.</title>
        <authorList>
            <person name="Yoon J.-H."/>
        </authorList>
    </citation>
    <scope>NUCLEOTIDE SEQUENCE [LARGE SCALE GENOMIC DNA]</scope>
    <source>
        <strain evidence="1 2">DBTF-3</strain>
    </source>
</reference>
<dbReference type="Proteomes" id="UP000307140">
    <property type="component" value="Unassembled WGS sequence"/>
</dbReference>